<feature type="transmembrane region" description="Helical" evidence="1">
    <location>
        <begin position="212"/>
        <end position="235"/>
    </location>
</feature>
<keyword evidence="1" id="KW-1133">Transmembrane helix</keyword>
<sequence length="302" mass="35458">MAGRQRDAWPRPRQRQPDMSIKDYMEKQLTSLHYTSSDFNLIDKAQGFVLGALILIFLPFLHIGVFYSLIWVPDKPPIDRSSCTCSCFDTIFRGRYEAPGAVSYKHVYFNATKETFKIWIFTVLFVLMTYESVKYLYKLCRVGNVRKTMFVLYLANIYPHYYSWWSFFSYYNEEIFQFYSNHFYFMMTEIIVTVVVLNLCNAETEIASWKILLIITINSMHIMISLSNQFITHVIHGRGQRFQNARNIGLMVPDVLHILLPVFDLYRYGKANRMGITDLFHKEELMLCVIAATFGTLIGFVL</sequence>
<dbReference type="PANTHER" id="PTHR39074:SF1">
    <property type="entry name" value="AGAP007547-PA"/>
    <property type="match status" value="1"/>
</dbReference>
<dbReference type="EMBL" id="JAZGQO010000001">
    <property type="protein sequence ID" value="KAK6194986.1"/>
    <property type="molecule type" value="Genomic_DNA"/>
</dbReference>
<dbReference type="PANTHER" id="PTHR39074">
    <property type="entry name" value="AGAP007547-PA"/>
    <property type="match status" value="1"/>
</dbReference>
<protein>
    <submittedName>
        <fullName evidence="2">Uncharacterized protein</fullName>
    </submittedName>
</protein>
<proteinExistence type="predicted"/>
<dbReference type="Proteomes" id="UP001347796">
    <property type="component" value="Unassembled WGS sequence"/>
</dbReference>
<comment type="caution">
    <text evidence="2">The sequence shown here is derived from an EMBL/GenBank/DDBJ whole genome shotgun (WGS) entry which is preliminary data.</text>
</comment>
<organism evidence="2 3">
    <name type="scientific">Patella caerulea</name>
    <name type="common">Rayed Mediterranean limpet</name>
    <dbReference type="NCBI Taxonomy" id="87958"/>
    <lineage>
        <taxon>Eukaryota</taxon>
        <taxon>Metazoa</taxon>
        <taxon>Spiralia</taxon>
        <taxon>Lophotrochozoa</taxon>
        <taxon>Mollusca</taxon>
        <taxon>Gastropoda</taxon>
        <taxon>Patellogastropoda</taxon>
        <taxon>Patelloidea</taxon>
        <taxon>Patellidae</taxon>
        <taxon>Patella</taxon>
    </lineage>
</organism>
<feature type="transmembrane region" description="Helical" evidence="1">
    <location>
        <begin position="247"/>
        <end position="265"/>
    </location>
</feature>
<gene>
    <name evidence="2" type="ORF">SNE40_000508</name>
</gene>
<keyword evidence="3" id="KW-1185">Reference proteome</keyword>
<feature type="transmembrane region" description="Helical" evidence="1">
    <location>
        <begin position="118"/>
        <end position="137"/>
    </location>
</feature>
<feature type="transmembrane region" description="Helical" evidence="1">
    <location>
        <begin position="48"/>
        <end position="72"/>
    </location>
</feature>
<keyword evidence="1" id="KW-0472">Membrane</keyword>
<feature type="transmembrane region" description="Helical" evidence="1">
    <location>
        <begin position="149"/>
        <end position="171"/>
    </location>
</feature>
<feature type="transmembrane region" description="Helical" evidence="1">
    <location>
        <begin position="285"/>
        <end position="301"/>
    </location>
</feature>
<accession>A0AAN8K5A0</accession>
<keyword evidence="1" id="KW-0812">Transmembrane</keyword>
<name>A0AAN8K5A0_PATCE</name>
<evidence type="ECO:0000313" key="2">
    <source>
        <dbReference type="EMBL" id="KAK6194986.1"/>
    </source>
</evidence>
<evidence type="ECO:0000256" key="1">
    <source>
        <dbReference type="SAM" id="Phobius"/>
    </source>
</evidence>
<evidence type="ECO:0000313" key="3">
    <source>
        <dbReference type="Proteomes" id="UP001347796"/>
    </source>
</evidence>
<dbReference type="AlphaFoldDB" id="A0AAN8K5A0"/>
<feature type="transmembrane region" description="Helical" evidence="1">
    <location>
        <begin position="183"/>
        <end position="200"/>
    </location>
</feature>
<reference evidence="2 3" key="1">
    <citation type="submission" date="2024-01" db="EMBL/GenBank/DDBJ databases">
        <title>The genome of the rayed Mediterranean limpet Patella caerulea (Linnaeus, 1758).</title>
        <authorList>
            <person name="Anh-Thu Weber A."/>
            <person name="Halstead-Nussloch G."/>
        </authorList>
    </citation>
    <scope>NUCLEOTIDE SEQUENCE [LARGE SCALE GENOMIC DNA]</scope>
    <source>
        <strain evidence="2">AATW-2023a</strain>
        <tissue evidence="2">Whole specimen</tissue>
    </source>
</reference>